<accession>A0A1A0DM22</accession>
<reference evidence="1 2" key="1">
    <citation type="submission" date="2016-05" db="EMBL/GenBank/DDBJ databases">
        <title>Genome sequencing of Acetobacter pasteurianus strain SRCM100623.</title>
        <authorList>
            <person name="Song Y.R."/>
        </authorList>
    </citation>
    <scope>NUCLEOTIDE SEQUENCE [LARGE SCALE GENOMIC DNA]</scope>
    <source>
        <strain evidence="1 2">SRCM100623</strain>
    </source>
</reference>
<dbReference type="EMBL" id="LYUD01000024">
    <property type="protein sequence ID" value="OAZ75926.1"/>
    <property type="molecule type" value="Genomic_DNA"/>
</dbReference>
<dbReference type="RefSeq" id="WP_064775843.1">
    <property type="nucleotide sequence ID" value="NZ_BSCN01000036.1"/>
</dbReference>
<organism evidence="1 2">
    <name type="scientific">Acetobacter pasteurianus</name>
    <name type="common">Acetobacter turbidans</name>
    <dbReference type="NCBI Taxonomy" id="438"/>
    <lineage>
        <taxon>Bacteria</taxon>
        <taxon>Pseudomonadati</taxon>
        <taxon>Pseudomonadota</taxon>
        <taxon>Alphaproteobacteria</taxon>
        <taxon>Acetobacterales</taxon>
        <taxon>Acetobacteraceae</taxon>
        <taxon>Acetobacter</taxon>
    </lineage>
</organism>
<comment type="caution">
    <text evidence="1">The sequence shown here is derived from an EMBL/GenBank/DDBJ whole genome shotgun (WGS) entry which is preliminary data.</text>
</comment>
<dbReference type="PATRIC" id="fig|438.15.peg.351"/>
<evidence type="ECO:0000313" key="2">
    <source>
        <dbReference type="Proteomes" id="UP000093796"/>
    </source>
</evidence>
<sequence length="192" mass="21581">MIPHAKMRELAKRYEGRTDLVRLWDVGENYKLHEITIFQELVAAAFCVHTSPDCLYPANRESNVASLHEAARDFNPAPTSDELAGFLLEATPIFDLHTAFCAFDDLACHAPAAMNRSLSIATALTRFRLYLEADARARKTLKWLEALPWSRLFDQAMQMDGATVALLGERAFFGDDCEIIAIPWEDLPHEAA</sequence>
<name>A0A1A0DM22_ACEPA</name>
<proteinExistence type="predicted"/>
<gene>
    <name evidence="1" type="ORF">SRCM100623_00317</name>
</gene>
<dbReference type="OrthoDB" id="9877555at2"/>
<dbReference type="AlphaFoldDB" id="A0A1A0DM22"/>
<dbReference type="Proteomes" id="UP000093796">
    <property type="component" value="Unassembled WGS sequence"/>
</dbReference>
<evidence type="ECO:0000313" key="1">
    <source>
        <dbReference type="EMBL" id="OAZ75926.1"/>
    </source>
</evidence>
<protein>
    <submittedName>
        <fullName evidence="1">Uncharacterized protein</fullName>
    </submittedName>
</protein>